<protein>
    <submittedName>
        <fullName evidence="10">Pectate lyase L</fullName>
    </submittedName>
</protein>
<keyword evidence="6" id="KW-0106">Calcium</keyword>
<evidence type="ECO:0000256" key="2">
    <source>
        <dbReference type="ARBA" id="ARBA00004613"/>
    </source>
</evidence>
<dbReference type="SUPFAM" id="SSF51126">
    <property type="entry name" value="Pectin lyase-like"/>
    <property type="match status" value="1"/>
</dbReference>
<evidence type="ECO:0000313" key="10">
    <source>
        <dbReference type="EMBL" id="KZL75288.1"/>
    </source>
</evidence>
<evidence type="ECO:0000256" key="7">
    <source>
        <dbReference type="ARBA" id="ARBA00023239"/>
    </source>
</evidence>
<feature type="non-terminal residue" evidence="10">
    <location>
        <position position="1"/>
    </location>
</feature>
<evidence type="ECO:0000256" key="6">
    <source>
        <dbReference type="ARBA" id="ARBA00022837"/>
    </source>
</evidence>
<evidence type="ECO:0000259" key="9">
    <source>
        <dbReference type="Pfam" id="PF22842"/>
    </source>
</evidence>
<comment type="cofactor">
    <cofactor evidence="1">
        <name>Ca(2+)</name>
        <dbReference type="ChEBI" id="CHEBI:29108"/>
    </cofactor>
</comment>
<feature type="domain" description="Pel9A-like right handed beta-helix region" evidence="9">
    <location>
        <begin position="159"/>
        <end position="331"/>
    </location>
</feature>
<dbReference type="PANTHER" id="PTHR40088">
    <property type="entry name" value="PECTATE LYASE (EUROFUNG)"/>
    <property type="match status" value="1"/>
</dbReference>
<evidence type="ECO:0000313" key="11">
    <source>
        <dbReference type="Proteomes" id="UP000076552"/>
    </source>
</evidence>
<keyword evidence="11" id="KW-1185">Reference proteome</keyword>
<dbReference type="InterPro" id="IPR052052">
    <property type="entry name" value="Polysaccharide_Lyase_9"/>
</dbReference>
<sequence length="443" mass="47914">LSISSVFGFPVPLRLHSQNMLSLFKFPILAASAVLAADIFVSTDGSNSGSGSISSPYLSIQDAVNAVTPGDTIRIRGGTYKPSENISFRKSGTSSAPYTVRAHDGEEVILDGDNLFGTPVEEYEGSLPSSKRGIFHIRGADYWRFYNLTFTKGPYGLYVEDSSNNYFERITTHTNYESGMHLQNSISNTEVVFLDSYFNFDPRKNGRSADGISLKEGSGDGNIIRGARIWHNSDDGIDLWQFGSSVTIMDCVVFENGFDRWDVGSKHEADGHGVKLGGGSSASDRTPVDHVIKNVISFGNKRRGFTDNNMPGDMTFERNTAYKNGEEGFNTRSSSATYTSNLAAENFGTTDADDQYYFIAGVTSTGNSWDNGQTWSDASFVTVDADLITGSRAADGRLPANDFLVPVDGEDLGARVNDWAAGDASLSGASAQLTEPLTDPIGY</sequence>
<gene>
    <name evidence="10" type="ORF">CT0861_11560</name>
</gene>
<dbReference type="EMBL" id="LFIV01000024">
    <property type="protein sequence ID" value="KZL75288.1"/>
    <property type="molecule type" value="Genomic_DNA"/>
</dbReference>
<reference evidence="10 11" key="1">
    <citation type="submission" date="2015-06" db="EMBL/GenBank/DDBJ databases">
        <title>Survival trade-offs in plant roots during colonization by closely related pathogenic and mutualistic fungi.</title>
        <authorList>
            <person name="Hacquard S."/>
            <person name="Kracher B."/>
            <person name="Hiruma K."/>
            <person name="Weinman A."/>
            <person name="Muench P."/>
            <person name="Garrido Oter R."/>
            <person name="Ver Loren van Themaat E."/>
            <person name="Dallerey J.-F."/>
            <person name="Damm U."/>
            <person name="Henrissat B."/>
            <person name="Lespinet O."/>
            <person name="Thon M."/>
            <person name="Kemen E."/>
            <person name="McHardy A.C."/>
            <person name="Schulze-Lefert P."/>
            <person name="O'Connell R.J."/>
        </authorList>
    </citation>
    <scope>NUCLEOTIDE SEQUENCE [LARGE SCALE GENOMIC DNA]</scope>
    <source>
        <strain evidence="10 11">0861</strain>
    </source>
</reference>
<dbReference type="AlphaFoldDB" id="A0A166W3Y3"/>
<dbReference type="InterPro" id="IPR011050">
    <property type="entry name" value="Pectin_lyase_fold/virulence"/>
</dbReference>
<name>A0A166W3Y3_9PEZI</name>
<comment type="similarity">
    <text evidence="8">Belongs to the polysaccharide lyase 9 family.</text>
</comment>
<evidence type="ECO:0000256" key="5">
    <source>
        <dbReference type="ARBA" id="ARBA00022729"/>
    </source>
</evidence>
<proteinExistence type="inferred from homology"/>
<dbReference type="InterPro" id="IPR053868">
    <property type="entry name" value="Pel9A-like_beta_helix"/>
</dbReference>
<evidence type="ECO:0000256" key="8">
    <source>
        <dbReference type="ARBA" id="ARBA00038263"/>
    </source>
</evidence>
<keyword evidence="7 10" id="KW-0456">Lyase</keyword>
<dbReference type="GO" id="GO:0005576">
    <property type="term" value="C:extracellular region"/>
    <property type="evidence" value="ECO:0007669"/>
    <property type="project" value="UniProtKB-SubCell"/>
</dbReference>
<dbReference type="Proteomes" id="UP000076552">
    <property type="component" value="Unassembled WGS sequence"/>
</dbReference>
<comment type="subcellular location">
    <subcellularLocation>
        <location evidence="2">Secreted</location>
    </subcellularLocation>
</comment>
<evidence type="ECO:0000256" key="4">
    <source>
        <dbReference type="ARBA" id="ARBA00022723"/>
    </source>
</evidence>
<feature type="non-terminal residue" evidence="10">
    <location>
        <position position="443"/>
    </location>
</feature>
<dbReference type="InterPro" id="IPR006626">
    <property type="entry name" value="PbH1"/>
</dbReference>
<evidence type="ECO:0000256" key="1">
    <source>
        <dbReference type="ARBA" id="ARBA00001913"/>
    </source>
</evidence>
<organism evidence="10 11">
    <name type="scientific">Colletotrichum tofieldiae</name>
    <dbReference type="NCBI Taxonomy" id="708197"/>
    <lineage>
        <taxon>Eukaryota</taxon>
        <taxon>Fungi</taxon>
        <taxon>Dikarya</taxon>
        <taxon>Ascomycota</taxon>
        <taxon>Pezizomycotina</taxon>
        <taxon>Sordariomycetes</taxon>
        <taxon>Hypocreomycetidae</taxon>
        <taxon>Glomerellales</taxon>
        <taxon>Glomerellaceae</taxon>
        <taxon>Colletotrichum</taxon>
        <taxon>Colletotrichum spaethianum species complex</taxon>
    </lineage>
</organism>
<dbReference type="Pfam" id="PF22842">
    <property type="entry name" value="Pel9A-like_beta_helix"/>
    <property type="match status" value="1"/>
</dbReference>
<keyword evidence="4" id="KW-0479">Metal-binding</keyword>
<accession>A0A166W3Y3</accession>
<evidence type="ECO:0000256" key="3">
    <source>
        <dbReference type="ARBA" id="ARBA00022525"/>
    </source>
</evidence>
<comment type="caution">
    <text evidence="10">The sequence shown here is derived from an EMBL/GenBank/DDBJ whole genome shotgun (WGS) entry which is preliminary data.</text>
</comment>
<keyword evidence="5" id="KW-0732">Signal</keyword>
<keyword evidence="3" id="KW-0964">Secreted</keyword>
<dbReference type="GO" id="GO:0046872">
    <property type="term" value="F:metal ion binding"/>
    <property type="evidence" value="ECO:0007669"/>
    <property type="project" value="UniProtKB-KW"/>
</dbReference>
<dbReference type="PANTHER" id="PTHR40088:SF1">
    <property type="entry name" value="PECTATE LYASE PEL9"/>
    <property type="match status" value="1"/>
</dbReference>
<dbReference type="SMART" id="SM00710">
    <property type="entry name" value="PbH1"/>
    <property type="match status" value="5"/>
</dbReference>
<dbReference type="GO" id="GO:0016837">
    <property type="term" value="F:carbon-oxygen lyase activity, acting on polysaccharides"/>
    <property type="evidence" value="ECO:0007669"/>
    <property type="project" value="TreeGrafter"/>
</dbReference>
<dbReference type="InterPro" id="IPR012334">
    <property type="entry name" value="Pectin_lyas_fold"/>
</dbReference>
<dbReference type="Gene3D" id="2.160.20.10">
    <property type="entry name" value="Single-stranded right-handed beta-helix, Pectin lyase-like"/>
    <property type="match status" value="1"/>
</dbReference>